<reference evidence="2" key="1">
    <citation type="submission" date="2014-05" db="EMBL/GenBank/DDBJ databases">
        <title>The transcriptome of the halophilic microalga Tetraselmis sp. GSL018 isolated from the Great Salt Lake, Utah.</title>
        <authorList>
            <person name="Jinkerson R.E."/>
            <person name="D'Adamo S."/>
            <person name="Posewitz M.C."/>
        </authorList>
    </citation>
    <scope>NUCLEOTIDE SEQUENCE</scope>
    <source>
        <strain evidence="2">GSL018</strain>
    </source>
</reference>
<organism evidence="2">
    <name type="scientific">Tetraselmis sp. GSL018</name>
    <dbReference type="NCBI Taxonomy" id="582737"/>
    <lineage>
        <taxon>Eukaryota</taxon>
        <taxon>Viridiplantae</taxon>
        <taxon>Chlorophyta</taxon>
        <taxon>core chlorophytes</taxon>
        <taxon>Chlorodendrophyceae</taxon>
        <taxon>Chlorodendrales</taxon>
        <taxon>Chlorodendraceae</taxon>
        <taxon>Tetraselmis</taxon>
    </lineage>
</organism>
<evidence type="ECO:0000256" key="1">
    <source>
        <dbReference type="SAM" id="MobiDB-lite"/>
    </source>
</evidence>
<protein>
    <submittedName>
        <fullName evidence="2">Uncharacterized protein</fullName>
    </submittedName>
</protein>
<accession>A0A061RV81</accession>
<evidence type="ECO:0000313" key="2">
    <source>
        <dbReference type="EMBL" id="JAC76777.1"/>
    </source>
</evidence>
<proteinExistence type="predicted"/>
<feature type="non-terminal residue" evidence="2">
    <location>
        <position position="62"/>
    </location>
</feature>
<dbReference type="AlphaFoldDB" id="A0A061RV81"/>
<dbReference type="EMBL" id="GBEZ01008783">
    <property type="protein sequence ID" value="JAC76777.1"/>
    <property type="molecule type" value="Transcribed_RNA"/>
</dbReference>
<feature type="region of interest" description="Disordered" evidence="1">
    <location>
        <begin position="36"/>
        <end position="62"/>
    </location>
</feature>
<gene>
    <name evidence="2" type="ORF">TSPGSL018_19294</name>
</gene>
<sequence>MAPKAQNDRQCVTALSSAASSLCLALPNLFSLPAHTPQTKQQIRMREQTRRVRAPQQQKSIG</sequence>
<name>A0A061RV81_9CHLO</name>